<sequence length="166" mass="19247">MVKKISIDVDDQVYDRFQAALKLTDKEEGAAIEEAMKAFIAQSFAEVIGEYQPSTDNARKYWGKAAKRIPRWACHNEQYNHKIIAAYFEAIRLDGKATLPRIEELCADKEQERFYVPTFRTNYAQMKADGPKTHGRVFEDNGFEVWIWKEVADVMDAYSYAFIDLD</sequence>
<comment type="caution">
    <text evidence="1">The sequence shown here is derived from an EMBL/GenBank/DDBJ whole genome shotgun (WGS) entry which is preliminary data.</text>
</comment>
<protein>
    <submittedName>
        <fullName evidence="1">Uncharacterized protein</fullName>
    </submittedName>
</protein>
<reference evidence="1 2" key="1">
    <citation type="journal article" date="2018" name="Elife">
        <title>Discovery and characterization of a prevalent human gut bacterial enzyme sufficient for the inactivation of a family of plant toxins.</title>
        <authorList>
            <person name="Koppel N."/>
            <person name="Bisanz J.E."/>
            <person name="Pandelia M.E."/>
            <person name="Turnbaugh P.J."/>
            <person name="Balskus E.P."/>
        </authorList>
    </citation>
    <scope>NUCLEOTIDE SEQUENCE [LARGE SCALE GENOMIC DNA]</scope>
    <source>
        <strain evidence="1 2">W1 BHI 6</strain>
    </source>
</reference>
<dbReference type="Proteomes" id="UP000253970">
    <property type="component" value="Unassembled WGS sequence"/>
</dbReference>
<gene>
    <name evidence="1" type="ORF">C1875_09670</name>
</gene>
<dbReference type="RefSeq" id="WP_114534140.1">
    <property type="nucleotide sequence ID" value="NZ_JAQDVM010000001.1"/>
</dbReference>
<dbReference type="AlphaFoldDB" id="A0A369MC76"/>
<evidence type="ECO:0000313" key="1">
    <source>
        <dbReference type="EMBL" id="RDB69350.1"/>
    </source>
</evidence>
<evidence type="ECO:0000313" key="2">
    <source>
        <dbReference type="Proteomes" id="UP000253970"/>
    </source>
</evidence>
<accession>A0A369MC76</accession>
<dbReference type="EMBL" id="PPTU01000014">
    <property type="protein sequence ID" value="RDB69350.1"/>
    <property type="molecule type" value="Genomic_DNA"/>
</dbReference>
<name>A0A369MC76_EGGLN</name>
<proteinExistence type="predicted"/>
<organism evidence="1 2">
    <name type="scientific">Eggerthella lenta</name>
    <name type="common">Eubacterium lentum</name>
    <dbReference type="NCBI Taxonomy" id="84112"/>
    <lineage>
        <taxon>Bacteria</taxon>
        <taxon>Bacillati</taxon>
        <taxon>Actinomycetota</taxon>
        <taxon>Coriobacteriia</taxon>
        <taxon>Eggerthellales</taxon>
        <taxon>Eggerthellaceae</taxon>
        <taxon>Eggerthella</taxon>
    </lineage>
</organism>